<proteinExistence type="predicted"/>
<organism evidence="1 2">
    <name type="scientific">Rhizobium lentis</name>
    <dbReference type="NCBI Taxonomy" id="1138194"/>
    <lineage>
        <taxon>Bacteria</taxon>
        <taxon>Pseudomonadati</taxon>
        <taxon>Pseudomonadota</taxon>
        <taxon>Alphaproteobacteria</taxon>
        <taxon>Hyphomicrobiales</taxon>
        <taxon>Rhizobiaceae</taxon>
        <taxon>Rhizobium/Agrobacterium group</taxon>
        <taxon>Rhizobium</taxon>
    </lineage>
</organism>
<name>A0ABS7IE22_9HYPH</name>
<protein>
    <submittedName>
        <fullName evidence="1">Uncharacterized protein</fullName>
    </submittedName>
</protein>
<dbReference type="Proteomes" id="UP000770629">
    <property type="component" value="Unassembled WGS sequence"/>
</dbReference>
<dbReference type="EMBL" id="JABDYF010000003">
    <property type="protein sequence ID" value="MBX5089375.1"/>
    <property type="molecule type" value="Genomic_DNA"/>
</dbReference>
<reference evidence="1 2" key="1">
    <citation type="submission" date="2020-04" db="EMBL/GenBank/DDBJ databases">
        <title>Global-level population genomics: horizontal gene transfer, symbiosis and evolution in Rhizobia.</title>
        <authorList>
            <person name="Gai Y."/>
        </authorList>
    </citation>
    <scope>NUCLEOTIDE SEQUENCE [LARGE SCALE GENOMIC DNA]</scope>
    <source>
        <strain evidence="1 2">BLR33</strain>
    </source>
</reference>
<evidence type="ECO:0000313" key="1">
    <source>
        <dbReference type="EMBL" id="MBX5089375.1"/>
    </source>
</evidence>
<sequence length="88" mass="10179">MMNWNTDLNGIPCGSMVTRTVTTKDGIKKYDDFQPDFVILASKCGKVIKSYWIRDERRFAGFKQGEQPVAWMRWPRHPFPSEASLTPP</sequence>
<accession>A0ABS7IE22</accession>
<evidence type="ECO:0000313" key="2">
    <source>
        <dbReference type="Proteomes" id="UP000770629"/>
    </source>
</evidence>
<comment type="caution">
    <text evidence="1">The sequence shown here is derived from an EMBL/GenBank/DDBJ whole genome shotgun (WGS) entry which is preliminary data.</text>
</comment>
<gene>
    <name evidence="1" type="ORF">HJB60_09345</name>
</gene>
<keyword evidence="2" id="KW-1185">Reference proteome</keyword>